<comment type="caution">
    <text evidence="2">The sequence shown here is derived from an EMBL/GenBank/DDBJ whole genome shotgun (WGS) entry which is preliminary data.</text>
</comment>
<gene>
    <name evidence="2" type="ORF">HBF26_16425</name>
</gene>
<feature type="domain" description="ABM" evidence="1">
    <location>
        <begin position="6"/>
        <end position="94"/>
    </location>
</feature>
<keyword evidence="3" id="KW-1185">Reference proteome</keyword>
<dbReference type="SUPFAM" id="SSF54909">
    <property type="entry name" value="Dimeric alpha+beta barrel"/>
    <property type="match status" value="1"/>
</dbReference>
<protein>
    <submittedName>
        <fullName evidence="2">Antibiotic biosynthesis monooxygenase</fullName>
    </submittedName>
</protein>
<keyword evidence="2" id="KW-0560">Oxidoreductase</keyword>
<accession>A0ABX0QAA3</accession>
<evidence type="ECO:0000313" key="3">
    <source>
        <dbReference type="Proteomes" id="UP001429601"/>
    </source>
</evidence>
<dbReference type="PANTHER" id="PTHR33336">
    <property type="entry name" value="QUINOL MONOOXYGENASE YGIN-RELATED"/>
    <property type="match status" value="1"/>
</dbReference>
<dbReference type="GO" id="GO:0004497">
    <property type="term" value="F:monooxygenase activity"/>
    <property type="evidence" value="ECO:0007669"/>
    <property type="project" value="UniProtKB-KW"/>
</dbReference>
<keyword evidence="2" id="KW-0503">Monooxygenase</keyword>
<evidence type="ECO:0000313" key="2">
    <source>
        <dbReference type="EMBL" id="NID06482.1"/>
    </source>
</evidence>
<dbReference type="EMBL" id="JAAQQR010000009">
    <property type="protein sequence ID" value="NID06482.1"/>
    <property type="molecule type" value="Genomic_DNA"/>
</dbReference>
<dbReference type="PROSITE" id="PS51725">
    <property type="entry name" value="ABM"/>
    <property type="match status" value="1"/>
</dbReference>
<dbReference type="Pfam" id="PF03992">
    <property type="entry name" value="ABM"/>
    <property type="match status" value="1"/>
</dbReference>
<reference evidence="2 3" key="1">
    <citation type="journal article" date="2011" name="Curr. Microbiol.">
        <title>Luteibacter jiangsuensis sp. nov.: a methamidophos-degrading bacterium isolated from a methamidophos-manufacturing factory.</title>
        <authorList>
            <person name="Wang L."/>
            <person name="Wang G.L."/>
            <person name="Li S.P."/>
            <person name="Jiang J.D."/>
        </authorList>
    </citation>
    <scope>NUCLEOTIDE SEQUENCE [LARGE SCALE GENOMIC DNA]</scope>
    <source>
        <strain evidence="2 3">CGMCC 1.10133</strain>
    </source>
</reference>
<proteinExistence type="predicted"/>
<dbReference type="RefSeq" id="WP_167128950.1">
    <property type="nucleotide sequence ID" value="NZ_JAAQQR010000009.1"/>
</dbReference>
<dbReference type="Proteomes" id="UP001429601">
    <property type="component" value="Unassembled WGS sequence"/>
</dbReference>
<sequence>MASTRVKTVAILTAREGKEHELEELLRSMTGPSRAEPGNLHYNLWRARERHGEFVIDELYADAEAAAAHRASPHYLRYLGRINELATRHAIPLDAVDTI</sequence>
<organism evidence="2 3">
    <name type="scientific">Luteibacter jiangsuensis</name>
    <dbReference type="NCBI Taxonomy" id="637577"/>
    <lineage>
        <taxon>Bacteria</taxon>
        <taxon>Pseudomonadati</taxon>
        <taxon>Pseudomonadota</taxon>
        <taxon>Gammaproteobacteria</taxon>
        <taxon>Lysobacterales</taxon>
        <taxon>Rhodanobacteraceae</taxon>
        <taxon>Luteibacter</taxon>
    </lineage>
</organism>
<dbReference type="InterPro" id="IPR007138">
    <property type="entry name" value="ABM_dom"/>
</dbReference>
<dbReference type="InterPro" id="IPR011008">
    <property type="entry name" value="Dimeric_a/b-barrel"/>
</dbReference>
<dbReference type="InterPro" id="IPR050744">
    <property type="entry name" value="AI-2_Isomerase_LsrG"/>
</dbReference>
<evidence type="ECO:0000259" key="1">
    <source>
        <dbReference type="PROSITE" id="PS51725"/>
    </source>
</evidence>
<dbReference type="Gene3D" id="3.30.70.100">
    <property type="match status" value="1"/>
</dbReference>
<dbReference type="PANTHER" id="PTHR33336:SF3">
    <property type="entry name" value="ABM DOMAIN-CONTAINING PROTEIN"/>
    <property type="match status" value="1"/>
</dbReference>
<name>A0ABX0QAA3_9GAMM</name>